<comment type="caution">
    <text evidence="2">The sequence shown here is derived from an EMBL/GenBank/DDBJ whole genome shotgun (WGS) entry which is preliminary data.</text>
</comment>
<evidence type="ECO:0000313" key="3">
    <source>
        <dbReference type="Proteomes" id="UP000814243"/>
    </source>
</evidence>
<accession>A0A922MNU2</accession>
<feature type="region of interest" description="Disordered" evidence="1">
    <location>
        <begin position="81"/>
        <end position="126"/>
    </location>
</feature>
<evidence type="ECO:0000313" key="2">
    <source>
        <dbReference type="EMBL" id="KAH9640137.1"/>
    </source>
</evidence>
<dbReference type="EMBL" id="JACEFF010000294">
    <property type="protein sequence ID" value="KAH9640137.1"/>
    <property type="molecule type" value="Genomic_DNA"/>
</dbReference>
<dbReference type="Proteomes" id="UP000814243">
    <property type="component" value="Unassembled WGS sequence"/>
</dbReference>
<proteinExistence type="predicted"/>
<gene>
    <name evidence="2" type="ORF">HF086_002797</name>
</gene>
<dbReference type="AlphaFoldDB" id="A0A922MNU2"/>
<protein>
    <submittedName>
        <fullName evidence="2">Uncharacterized protein</fullName>
    </submittedName>
</protein>
<reference evidence="2" key="1">
    <citation type="journal article" date="2021" name="G3 (Bethesda)">
        <title>Genome and transcriptome analysis of the beet armyworm Spodoptera exigua reveals targets for pest control. .</title>
        <authorList>
            <person name="Simon S."/>
            <person name="Breeschoten T."/>
            <person name="Jansen H.J."/>
            <person name="Dirks R.P."/>
            <person name="Schranz M.E."/>
            <person name="Ros V.I.D."/>
        </authorList>
    </citation>
    <scope>NUCLEOTIDE SEQUENCE</scope>
    <source>
        <strain evidence="2">TB_SE_WUR_2020</strain>
    </source>
</reference>
<organism evidence="2 3">
    <name type="scientific">Spodoptera exigua</name>
    <name type="common">Beet armyworm</name>
    <name type="synonym">Noctua fulgens</name>
    <dbReference type="NCBI Taxonomy" id="7107"/>
    <lineage>
        <taxon>Eukaryota</taxon>
        <taxon>Metazoa</taxon>
        <taxon>Ecdysozoa</taxon>
        <taxon>Arthropoda</taxon>
        <taxon>Hexapoda</taxon>
        <taxon>Insecta</taxon>
        <taxon>Pterygota</taxon>
        <taxon>Neoptera</taxon>
        <taxon>Endopterygota</taxon>
        <taxon>Lepidoptera</taxon>
        <taxon>Glossata</taxon>
        <taxon>Ditrysia</taxon>
        <taxon>Noctuoidea</taxon>
        <taxon>Noctuidae</taxon>
        <taxon>Amphipyrinae</taxon>
        <taxon>Spodoptera</taxon>
    </lineage>
</organism>
<sequence length="126" mass="14102">MRVAGDMSKYIINYYSGRRLETDKSGRCTGSVRTVRVYPVPGHIPGWSPPRINPAVSATARQDKDIQAQVTERRASWLTTKPLRKPLASNPESAEHSVRELVGRTDTSHDKENVDTLSGKFSKCFE</sequence>
<feature type="compositionally biased region" description="Basic and acidic residues" evidence="1">
    <location>
        <begin position="93"/>
        <end position="114"/>
    </location>
</feature>
<name>A0A922MNU2_SPOEX</name>
<evidence type="ECO:0000256" key="1">
    <source>
        <dbReference type="SAM" id="MobiDB-lite"/>
    </source>
</evidence>